<comment type="caution">
    <text evidence="2">The sequence shown here is derived from an EMBL/GenBank/DDBJ whole genome shotgun (WGS) entry which is preliminary data.</text>
</comment>
<feature type="transmembrane region" description="Helical" evidence="1">
    <location>
        <begin position="12"/>
        <end position="33"/>
    </location>
</feature>
<accession>A0A9X2TEQ5</accession>
<organism evidence="2 4">
    <name type="scientific">Salinibacter ruber</name>
    <dbReference type="NCBI Taxonomy" id="146919"/>
    <lineage>
        <taxon>Bacteria</taxon>
        <taxon>Pseudomonadati</taxon>
        <taxon>Rhodothermota</taxon>
        <taxon>Rhodothermia</taxon>
        <taxon>Rhodothermales</taxon>
        <taxon>Salinibacteraceae</taxon>
        <taxon>Salinibacter</taxon>
    </lineage>
</organism>
<evidence type="ECO:0000256" key="1">
    <source>
        <dbReference type="SAM" id="Phobius"/>
    </source>
</evidence>
<keyword evidence="1" id="KW-0812">Transmembrane</keyword>
<evidence type="ECO:0000313" key="4">
    <source>
        <dbReference type="Proteomes" id="UP001155057"/>
    </source>
</evidence>
<reference evidence="2" key="1">
    <citation type="submission" date="2022-08" db="EMBL/GenBank/DDBJ databases">
        <title>Genomic Encyclopedia of Type Strains, Phase V (KMG-V): Genome sequencing to study the core and pangenomes of soil and plant-associated prokaryotes.</title>
        <authorList>
            <person name="Whitman W."/>
        </authorList>
    </citation>
    <scope>NUCLEOTIDE SEQUENCE</scope>
    <source>
        <strain evidence="3">SP3026</strain>
        <strain evidence="2">SP3049</strain>
    </source>
</reference>
<keyword evidence="1" id="KW-1133">Transmembrane helix</keyword>
<feature type="transmembrane region" description="Helical" evidence="1">
    <location>
        <begin position="278"/>
        <end position="300"/>
    </location>
</feature>
<feature type="transmembrane region" description="Helical" evidence="1">
    <location>
        <begin position="312"/>
        <end position="331"/>
    </location>
</feature>
<name>A0A9X2TEQ5_9BACT</name>
<feature type="transmembrane region" description="Helical" evidence="1">
    <location>
        <begin position="210"/>
        <end position="228"/>
    </location>
</feature>
<evidence type="ECO:0000313" key="3">
    <source>
        <dbReference type="EMBL" id="MCS4122365.1"/>
    </source>
</evidence>
<dbReference type="EMBL" id="JANUBL010000005">
    <property type="protein sequence ID" value="MCS4122365.1"/>
    <property type="molecule type" value="Genomic_DNA"/>
</dbReference>
<dbReference type="RefSeq" id="WP_118829241.1">
    <property type="nucleotide sequence ID" value="NZ_CP030361.1"/>
</dbReference>
<keyword evidence="1" id="KW-0472">Membrane</keyword>
<feature type="transmembrane region" description="Helical" evidence="1">
    <location>
        <begin position="337"/>
        <end position="362"/>
    </location>
</feature>
<evidence type="ECO:0000313" key="2">
    <source>
        <dbReference type="EMBL" id="MCS3709720.1"/>
    </source>
</evidence>
<feature type="transmembrane region" description="Helical" evidence="1">
    <location>
        <begin position="374"/>
        <end position="394"/>
    </location>
</feature>
<dbReference type="AlphaFoldDB" id="A0A9X2TEQ5"/>
<dbReference type="Proteomes" id="UP001155144">
    <property type="component" value="Unassembled WGS sequence"/>
</dbReference>
<dbReference type="GeneID" id="83729260"/>
<sequence length="395" mass="42151">MRVLKNASTSTLWLWGSLPLVLAAIALAAFLYLDPMEALTGNQPPVQNLSIERVELTDDGFTVDVVNAAPEPVTISQVQVDEAYWTFDVEPDSTLPRLGEATVHIPYPWVHGELHEIRLLTDVGMTFSHTVEVATKTPQPTPTRWGLFALLGAFIGVIPVGLGLMWFPVLQNLSEQVMNFVLALTMGLLLFLFVDTLLEGIEIAEHVPDVFQALPLVFLVGLMSYLILTAAGRWGGAADRSTLDGRRWIATAIALGIGLHNLGEGMAVGAAIAAGEAALGSFLVVGFVLHNLTEGIGIGAPMAEDDPGWGRLAWLTVLGGGPAILGTWMGGFHYSPFWAVLFFAVGAGAILQVIVEVGRLLVERAGDDTTIATSWVNLGGVTTGLVIMYATALFV</sequence>
<feature type="transmembrane region" description="Helical" evidence="1">
    <location>
        <begin position="179"/>
        <end position="198"/>
    </location>
</feature>
<dbReference type="EMBL" id="JANUAE010000004">
    <property type="protein sequence ID" value="MCS3709720.1"/>
    <property type="molecule type" value="Genomic_DNA"/>
</dbReference>
<proteinExistence type="predicted"/>
<dbReference type="Proteomes" id="UP001155057">
    <property type="component" value="Unassembled WGS sequence"/>
</dbReference>
<gene>
    <name evidence="3" type="ORF">GGP45_002725</name>
    <name evidence="2" type="ORF">GGP61_001324</name>
</gene>
<feature type="transmembrane region" description="Helical" evidence="1">
    <location>
        <begin position="145"/>
        <end position="167"/>
    </location>
</feature>
<protein>
    <submittedName>
        <fullName evidence="2">Zinc transporter ZupT</fullName>
    </submittedName>
</protein>